<organism evidence="3 4">
    <name type="scientific">Treponema rectale</name>
    <dbReference type="NCBI Taxonomy" id="744512"/>
    <lineage>
        <taxon>Bacteria</taxon>
        <taxon>Pseudomonadati</taxon>
        <taxon>Spirochaetota</taxon>
        <taxon>Spirochaetia</taxon>
        <taxon>Spirochaetales</taxon>
        <taxon>Treponemataceae</taxon>
        <taxon>Treponema</taxon>
    </lineage>
</organism>
<protein>
    <recommendedName>
        <fullName evidence="2">Tail specific protease domain-containing protein</fullName>
    </recommendedName>
</protein>
<proteinExistence type="predicted"/>
<dbReference type="GO" id="GO:0006508">
    <property type="term" value="P:proteolysis"/>
    <property type="evidence" value="ECO:0007669"/>
    <property type="project" value="InterPro"/>
</dbReference>
<dbReference type="InterPro" id="IPR029045">
    <property type="entry name" value="ClpP/crotonase-like_dom_sf"/>
</dbReference>
<evidence type="ECO:0000313" key="3">
    <source>
        <dbReference type="EMBL" id="QOS39647.1"/>
    </source>
</evidence>
<dbReference type="Pfam" id="PF03572">
    <property type="entry name" value="Peptidase_S41"/>
    <property type="match status" value="1"/>
</dbReference>
<evidence type="ECO:0000313" key="4">
    <source>
        <dbReference type="Proteomes" id="UP000593591"/>
    </source>
</evidence>
<dbReference type="Proteomes" id="UP000593591">
    <property type="component" value="Chromosome"/>
</dbReference>
<gene>
    <name evidence="3" type="ORF">DYE49_03895</name>
</gene>
<sequence>MKSKAGLLVSTFFMLLVSCQALTSEVTIVKTRPNEMKVYSSKLIETESLSVEYLSSSEDLPYTSFHSFVEFYSSLQKDNDKLPTYEVFNNRLTNKDNNTYLEVNPTLESLTFSDFEEFATFKNDVSIFYPTYDTNHKDDKEDMRYTCYSHICTSDEDRSITVSLKDYHIHTFKKNNEIYLPVSFYLDFILYPLDEVYVVGKENIFELDYSSWYNEMGNSYSSEFWKYYRNEFHDISASRLAYSENETRLAISLAYGQNKPADSLKKANSIAEAEDNLATYIYQDINELHSSYLSPSPYMVSSYQGFYHLRMKTEAFLNEKQRLSPIFNEYRDLYSSLSSLREKEKKAFEIKNNTAYITFNDFVGARKDYYDEDYVIDETNYTYDTISLMSYSYHQIKNNKNIDNIVFDVSLNTGGEIAAMVYAVGLFASSTNFYSMNSLNEATYHFSLHSDANFDGKMDEPILDKNIYVLSSGISFSCGNSFISLMKESAKATIVGQNSAGGASSIRYMLSPLGSQYRISSNEVMCDSSFQNLEKGIAPDISLNLSSLYEHDIFLSK</sequence>
<dbReference type="SMART" id="SM00245">
    <property type="entry name" value="TSPc"/>
    <property type="match status" value="1"/>
</dbReference>
<dbReference type="PROSITE" id="PS51257">
    <property type="entry name" value="PROKAR_LIPOPROTEIN"/>
    <property type="match status" value="1"/>
</dbReference>
<evidence type="ECO:0000256" key="1">
    <source>
        <dbReference type="SAM" id="SignalP"/>
    </source>
</evidence>
<dbReference type="InterPro" id="IPR005151">
    <property type="entry name" value="Tail-specific_protease"/>
</dbReference>
<keyword evidence="1" id="KW-0732">Signal</keyword>
<dbReference type="Gene3D" id="3.90.226.10">
    <property type="entry name" value="2-enoyl-CoA Hydratase, Chain A, domain 1"/>
    <property type="match status" value="1"/>
</dbReference>
<dbReference type="KEGG" id="trc:DYE49_03895"/>
<dbReference type="SUPFAM" id="SSF52096">
    <property type="entry name" value="ClpP/crotonase"/>
    <property type="match status" value="1"/>
</dbReference>
<feature type="signal peptide" evidence="1">
    <location>
        <begin position="1"/>
        <end position="23"/>
    </location>
</feature>
<name>A0A7M1XJN4_9SPIR</name>
<accession>A0A7M1XJN4</accession>
<reference evidence="3 4" key="1">
    <citation type="submission" date="2018-08" db="EMBL/GenBank/DDBJ databases">
        <title>The first complete genome of Treponema rectale (CHPAT), a commensal spirochete of the bovine rectum.</title>
        <authorList>
            <person name="Staton G.J."/>
            <person name="Clegg S.R."/>
            <person name="Carter S.D."/>
            <person name="Radford A.D."/>
            <person name="Darby A."/>
            <person name="Hall N."/>
            <person name="Birtles R.J."/>
            <person name="Evans N.J."/>
        </authorList>
    </citation>
    <scope>NUCLEOTIDE SEQUENCE [LARGE SCALE GENOMIC DNA]</scope>
    <source>
        <strain evidence="3 4">CHPA</strain>
    </source>
</reference>
<dbReference type="EMBL" id="CP031517">
    <property type="protein sequence ID" value="QOS39647.1"/>
    <property type="molecule type" value="Genomic_DNA"/>
</dbReference>
<feature type="chain" id="PRO_5032568447" description="Tail specific protease domain-containing protein" evidence="1">
    <location>
        <begin position="24"/>
        <end position="557"/>
    </location>
</feature>
<dbReference type="AlphaFoldDB" id="A0A7M1XJN4"/>
<feature type="domain" description="Tail specific protease" evidence="2">
    <location>
        <begin position="338"/>
        <end position="544"/>
    </location>
</feature>
<dbReference type="GO" id="GO:0008236">
    <property type="term" value="F:serine-type peptidase activity"/>
    <property type="evidence" value="ECO:0007669"/>
    <property type="project" value="InterPro"/>
</dbReference>
<evidence type="ECO:0000259" key="2">
    <source>
        <dbReference type="SMART" id="SM00245"/>
    </source>
</evidence>